<organism evidence="6 7">
    <name type="scientific">Paracoccus denitrificans (strain Pd 1222)</name>
    <dbReference type="NCBI Taxonomy" id="318586"/>
    <lineage>
        <taxon>Bacteria</taxon>
        <taxon>Pseudomonadati</taxon>
        <taxon>Pseudomonadota</taxon>
        <taxon>Alphaproteobacteria</taxon>
        <taxon>Rhodobacterales</taxon>
        <taxon>Paracoccaceae</taxon>
        <taxon>Paracoccus</taxon>
    </lineage>
</organism>
<proteinExistence type="predicted"/>
<evidence type="ECO:0000256" key="2">
    <source>
        <dbReference type="ARBA" id="ARBA00023125"/>
    </source>
</evidence>
<feature type="DNA-binding region" description="H-T-H motif" evidence="4">
    <location>
        <begin position="34"/>
        <end position="53"/>
    </location>
</feature>
<accession>A1BAZ9</accession>
<dbReference type="EMBL" id="CP000491">
    <property type="protein sequence ID" value="ABL72693.1"/>
    <property type="molecule type" value="Genomic_DNA"/>
</dbReference>
<evidence type="ECO:0000256" key="4">
    <source>
        <dbReference type="PROSITE-ProRule" id="PRU00335"/>
    </source>
</evidence>
<sequence>MTQKDPPAEQTNGRERLLEAAIMLFGRDGFDATSVRAIADEAGVSWGLVRFYFQSKEGLRDAVEKRVMTDYLQLVQVANRATSPEELSSMIESQTGSLSGIVRYLRRAIMEERPIALEFLRELLGTTEMLNADLRARFPDEPALWDSIRMVAQRIGYLLLAPQFETLLNRNLFSVEELKRRNLQEERIMQLILAGLASEEGGKRST</sequence>
<keyword evidence="1" id="KW-0805">Transcription regulation</keyword>
<dbReference type="GO" id="GO:0003700">
    <property type="term" value="F:DNA-binding transcription factor activity"/>
    <property type="evidence" value="ECO:0007669"/>
    <property type="project" value="TreeGrafter"/>
</dbReference>
<dbReference type="InterPro" id="IPR050109">
    <property type="entry name" value="HTH-type_TetR-like_transc_reg"/>
</dbReference>
<dbReference type="EnsemblBacteria" id="ABL72693">
    <property type="protein sequence ID" value="ABL72693"/>
    <property type="gene ID" value="Pden_4630"/>
</dbReference>
<protein>
    <submittedName>
        <fullName evidence="6">Transcriptional regulator, TetR family</fullName>
    </submittedName>
</protein>
<keyword evidence="2 4" id="KW-0238">DNA-binding</keyword>
<dbReference type="InterPro" id="IPR001647">
    <property type="entry name" value="HTH_TetR"/>
</dbReference>
<dbReference type="RefSeq" id="WP_011750852.1">
    <property type="nucleotide sequence ID" value="NC_008688.1"/>
</dbReference>
<dbReference type="HOGENOM" id="CLU_088572_0_0_5"/>
<evidence type="ECO:0000259" key="5">
    <source>
        <dbReference type="PROSITE" id="PS50977"/>
    </source>
</evidence>
<dbReference type="InterPro" id="IPR023772">
    <property type="entry name" value="DNA-bd_HTH_TetR-type_CS"/>
</dbReference>
<reference evidence="7" key="1">
    <citation type="submission" date="2006-12" db="EMBL/GenBank/DDBJ databases">
        <title>Complete sequence of plasmid 1 of Paracoccus denitrificans PD1222.</title>
        <authorList>
            <person name="Copeland A."/>
            <person name="Lucas S."/>
            <person name="Lapidus A."/>
            <person name="Barry K."/>
            <person name="Detter J.C."/>
            <person name="Glavina del Rio T."/>
            <person name="Hammon N."/>
            <person name="Israni S."/>
            <person name="Dalin E."/>
            <person name="Tice H."/>
            <person name="Pitluck S."/>
            <person name="Munk A.C."/>
            <person name="Brettin T."/>
            <person name="Bruce D."/>
            <person name="Han C."/>
            <person name="Tapia R."/>
            <person name="Gilna P."/>
            <person name="Schmutz J."/>
            <person name="Larimer F."/>
            <person name="Land M."/>
            <person name="Hauser L."/>
            <person name="Kyrpides N."/>
            <person name="Lykidis A."/>
            <person name="Spiro S."/>
            <person name="Richardson D.J."/>
            <person name="Moir J.W.B."/>
            <person name="Ferguson S.J."/>
            <person name="van Spanning R.J.M."/>
            <person name="Richardson P."/>
        </authorList>
    </citation>
    <scope>NUCLEOTIDE SEQUENCE [LARGE SCALE GENOMIC DNA]</scope>
    <source>
        <strain evidence="7">Pd 1222</strain>
        <plasmid evidence="7">pPD1222</plasmid>
    </source>
</reference>
<keyword evidence="6" id="KW-0614">Plasmid</keyword>
<dbReference type="Gene3D" id="1.10.357.10">
    <property type="entry name" value="Tetracycline Repressor, domain 2"/>
    <property type="match status" value="1"/>
</dbReference>
<geneLocation type="plasmid" evidence="7">
    <name>pPD1222</name>
</geneLocation>
<evidence type="ECO:0000313" key="6">
    <source>
        <dbReference type="EMBL" id="ABL72693.1"/>
    </source>
</evidence>
<dbReference type="PRINTS" id="PR00455">
    <property type="entry name" value="HTHTETR"/>
</dbReference>
<gene>
    <name evidence="6" type="ordered locus">Pden_4630</name>
</gene>
<dbReference type="KEGG" id="pde:Pden_4630"/>
<dbReference type="PROSITE" id="PS01081">
    <property type="entry name" value="HTH_TETR_1"/>
    <property type="match status" value="1"/>
</dbReference>
<keyword evidence="7" id="KW-1185">Reference proteome</keyword>
<dbReference type="InterPro" id="IPR009057">
    <property type="entry name" value="Homeodomain-like_sf"/>
</dbReference>
<keyword evidence="3" id="KW-0804">Transcription</keyword>
<dbReference type="OrthoDB" id="9809265at2"/>
<feature type="domain" description="HTH tetR-type" evidence="5">
    <location>
        <begin position="11"/>
        <end position="71"/>
    </location>
</feature>
<dbReference type="eggNOG" id="COG1309">
    <property type="taxonomic scope" value="Bacteria"/>
</dbReference>
<dbReference type="PANTHER" id="PTHR30055:SF234">
    <property type="entry name" value="HTH-TYPE TRANSCRIPTIONAL REGULATOR BETI"/>
    <property type="match status" value="1"/>
</dbReference>
<dbReference type="Pfam" id="PF00440">
    <property type="entry name" value="TetR_N"/>
    <property type="match status" value="1"/>
</dbReference>
<evidence type="ECO:0000256" key="1">
    <source>
        <dbReference type="ARBA" id="ARBA00023015"/>
    </source>
</evidence>
<dbReference type="AlphaFoldDB" id="A1BAZ9"/>
<dbReference type="Proteomes" id="UP000000361">
    <property type="component" value="Chromosome 1"/>
</dbReference>
<name>A1BAZ9_PARDP</name>
<evidence type="ECO:0000256" key="3">
    <source>
        <dbReference type="ARBA" id="ARBA00023163"/>
    </source>
</evidence>
<dbReference type="GO" id="GO:0000976">
    <property type="term" value="F:transcription cis-regulatory region binding"/>
    <property type="evidence" value="ECO:0007669"/>
    <property type="project" value="TreeGrafter"/>
</dbReference>
<dbReference type="PROSITE" id="PS50977">
    <property type="entry name" value="HTH_TETR_2"/>
    <property type="match status" value="1"/>
</dbReference>
<dbReference type="SUPFAM" id="SSF46689">
    <property type="entry name" value="Homeodomain-like"/>
    <property type="match status" value="1"/>
</dbReference>
<dbReference type="PANTHER" id="PTHR30055">
    <property type="entry name" value="HTH-TYPE TRANSCRIPTIONAL REGULATOR RUTR"/>
    <property type="match status" value="1"/>
</dbReference>
<evidence type="ECO:0000313" key="7">
    <source>
        <dbReference type="Proteomes" id="UP000000361"/>
    </source>
</evidence>